<organism evidence="3 4">
    <name type="scientific">Massilia cavernae</name>
    <dbReference type="NCBI Taxonomy" id="2320864"/>
    <lineage>
        <taxon>Bacteria</taxon>
        <taxon>Pseudomonadati</taxon>
        <taxon>Pseudomonadota</taxon>
        <taxon>Betaproteobacteria</taxon>
        <taxon>Burkholderiales</taxon>
        <taxon>Oxalobacteraceae</taxon>
        <taxon>Telluria group</taxon>
        <taxon>Massilia</taxon>
    </lineage>
</organism>
<feature type="compositionally biased region" description="Basic and acidic residues" evidence="1">
    <location>
        <begin position="1"/>
        <end position="18"/>
    </location>
</feature>
<dbReference type="Proteomes" id="UP000284006">
    <property type="component" value="Unassembled WGS sequence"/>
</dbReference>
<sequence>MLMHLDRRSGRTPHDENGRSVIRPDVPGMPMWIYDLDTLAFLAVNTAAVMHYGYSEAEFLARTIVDLRPPTEYARLHENLRNTPSSTLEKTGAWIHRKKDGTLISVDITSHPISFHGRSCRCVMAHDITERVQAHNKVARLNRVYAVLSAINSAIVRIPTATRCLSRPAAWRPWKAASSARPSPSPAPAASRSRWWPGAAPSWRWRTACTCAWWPKAWKRASSST</sequence>
<dbReference type="NCBIfam" id="TIGR00229">
    <property type="entry name" value="sensory_box"/>
    <property type="match status" value="1"/>
</dbReference>
<dbReference type="Gene3D" id="3.30.450.20">
    <property type="entry name" value="PAS domain"/>
    <property type="match status" value="1"/>
</dbReference>
<feature type="region of interest" description="Disordered" evidence="1">
    <location>
        <begin position="176"/>
        <end position="195"/>
    </location>
</feature>
<feature type="domain" description="PAS" evidence="2">
    <location>
        <begin position="30"/>
        <end position="87"/>
    </location>
</feature>
<dbReference type="OrthoDB" id="9808408at2"/>
<feature type="region of interest" description="Disordered" evidence="1">
    <location>
        <begin position="1"/>
        <end position="21"/>
    </location>
</feature>
<gene>
    <name evidence="3" type="ORF">D3872_06165</name>
</gene>
<evidence type="ECO:0000313" key="3">
    <source>
        <dbReference type="EMBL" id="RJG21793.1"/>
    </source>
</evidence>
<dbReference type="Pfam" id="PF00989">
    <property type="entry name" value="PAS"/>
    <property type="match status" value="1"/>
</dbReference>
<dbReference type="SMART" id="SM00091">
    <property type="entry name" value="PAS"/>
    <property type="match status" value="1"/>
</dbReference>
<dbReference type="PROSITE" id="PS50112">
    <property type="entry name" value="PAS"/>
    <property type="match status" value="1"/>
</dbReference>
<dbReference type="InterPro" id="IPR000014">
    <property type="entry name" value="PAS"/>
</dbReference>
<dbReference type="InterPro" id="IPR035965">
    <property type="entry name" value="PAS-like_dom_sf"/>
</dbReference>
<accession>A0A418Y5G8</accession>
<dbReference type="AlphaFoldDB" id="A0A418Y5G8"/>
<evidence type="ECO:0000313" key="4">
    <source>
        <dbReference type="Proteomes" id="UP000284006"/>
    </source>
</evidence>
<comment type="caution">
    <text evidence="3">The sequence shown here is derived from an EMBL/GenBank/DDBJ whole genome shotgun (WGS) entry which is preliminary data.</text>
</comment>
<evidence type="ECO:0000256" key="1">
    <source>
        <dbReference type="SAM" id="MobiDB-lite"/>
    </source>
</evidence>
<dbReference type="EMBL" id="QYUP01000066">
    <property type="protein sequence ID" value="RJG21793.1"/>
    <property type="molecule type" value="Genomic_DNA"/>
</dbReference>
<proteinExistence type="predicted"/>
<dbReference type="GO" id="GO:0006355">
    <property type="term" value="P:regulation of DNA-templated transcription"/>
    <property type="evidence" value="ECO:0007669"/>
    <property type="project" value="InterPro"/>
</dbReference>
<dbReference type="InterPro" id="IPR013767">
    <property type="entry name" value="PAS_fold"/>
</dbReference>
<reference evidence="3 4" key="1">
    <citation type="submission" date="2018-09" db="EMBL/GenBank/DDBJ databases">
        <authorList>
            <person name="Zhu H."/>
        </authorList>
    </citation>
    <scope>NUCLEOTIDE SEQUENCE [LARGE SCALE GENOMIC DNA]</scope>
    <source>
        <strain evidence="3 4">K1S02-61</strain>
    </source>
</reference>
<dbReference type="SUPFAM" id="SSF55785">
    <property type="entry name" value="PYP-like sensor domain (PAS domain)"/>
    <property type="match status" value="1"/>
</dbReference>
<protein>
    <submittedName>
        <fullName evidence="3">PAS domain S-box protein</fullName>
    </submittedName>
</protein>
<evidence type="ECO:0000259" key="2">
    <source>
        <dbReference type="PROSITE" id="PS50112"/>
    </source>
</evidence>
<keyword evidence="4" id="KW-1185">Reference proteome</keyword>
<name>A0A418Y5G8_9BURK</name>
<dbReference type="CDD" id="cd00130">
    <property type="entry name" value="PAS"/>
    <property type="match status" value="1"/>
</dbReference>